<gene>
    <name evidence="2" type="ORF">RRG08_066372</name>
</gene>
<reference evidence="2" key="1">
    <citation type="journal article" date="2023" name="G3 (Bethesda)">
        <title>A reference genome for the long-term kleptoplast-retaining sea slug Elysia crispata morphotype clarki.</title>
        <authorList>
            <person name="Eastman K.E."/>
            <person name="Pendleton A.L."/>
            <person name="Shaikh M.A."/>
            <person name="Suttiyut T."/>
            <person name="Ogas R."/>
            <person name="Tomko P."/>
            <person name="Gavelis G."/>
            <person name="Widhalm J.R."/>
            <person name="Wisecaver J.H."/>
        </authorList>
    </citation>
    <scope>NUCLEOTIDE SEQUENCE</scope>
    <source>
        <strain evidence="2">ECLA1</strain>
    </source>
</reference>
<protein>
    <recommendedName>
        <fullName evidence="4">SCAN box domain-containing protein</fullName>
    </recommendedName>
</protein>
<proteinExistence type="predicted"/>
<dbReference type="Gene3D" id="1.10.4020.10">
    <property type="entry name" value="DNA breaking-rejoining enzymes"/>
    <property type="match status" value="1"/>
</dbReference>
<keyword evidence="3" id="KW-1185">Reference proteome</keyword>
<evidence type="ECO:0008006" key="4">
    <source>
        <dbReference type="Google" id="ProtNLM"/>
    </source>
</evidence>
<evidence type="ECO:0000313" key="3">
    <source>
        <dbReference type="Proteomes" id="UP001283361"/>
    </source>
</evidence>
<comment type="caution">
    <text evidence="2">The sequence shown here is derived from an EMBL/GenBank/DDBJ whole genome shotgun (WGS) entry which is preliminary data.</text>
</comment>
<name>A0AAE1CUV3_9GAST</name>
<dbReference type="InterPro" id="IPR038269">
    <property type="entry name" value="SCAN_sf"/>
</dbReference>
<feature type="compositionally biased region" description="Basic and acidic residues" evidence="1">
    <location>
        <begin position="157"/>
        <end position="170"/>
    </location>
</feature>
<dbReference type="PANTHER" id="PTHR46888:SF1">
    <property type="entry name" value="RIBONUCLEASE H"/>
    <property type="match status" value="1"/>
</dbReference>
<dbReference type="AlphaFoldDB" id="A0AAE1CUV3"/>
<dbReference type="Proteomes" id="UP001283361">
    <property type="component" value="Unassembled WGS sequence"/>
</dbReference>
<feature type="compositionally biased region" description="Basic and acidic residues" evidence="1">
    <location>
        <begin position="119"/>
        <end position="128"/>
    </location>
</feature>
<accession>A0AAE1CUV3</accession>
<evidence type="ECO:0000313" key="2">
    <source>
        <dbReference type="EMBL" id="KAK3737685.1"/>
    </source>
</evidence>
<organism evidence="2 3">
    <name type="scientific">Elysia crispata</name>
    <name type="common">lettuce slug</name>
    <dbReference type="NCBI Taxonomy" id="231223"/>
    <lineage>
        <taxon>Eukaryota</taxon>
        <taxon>Metazoa</taxon>
        <taxon>Spiralia</taxon>
        <taxon>Lophotrochozoa</taxon>
        <taxon>Mollusca</taxon>
        <taxon>Gastropoda</taxon>
        <taxon>Heterobranchia</taxon>
        <taxon>Euthyneura</taxon>
        <taxon>Panpulmonata</taxon>
        <taxon>Sacoglossa</taxon>
        <taxon>Placobranchoidea</taxon>
        <taxon>Plakobranchidae</taxon>
        <taxon>Elysia</taxon>
    </lineage>
</organism>
<dbReference type="SUPFAM" id="SSF47353">
    <property type="entry name" value="Retrovirus capsid dimerization domain-like"/>
    <property type="match status" value="1"/>
</dbReference>
<feature type="region of interest" description="Disordered" evidence="1">
    <location>
        <begin position="118"/>
        <end position="197"/>
    </location>
</feature>
<sequence>MEEFMKLGIDLGLEGDQLLQFLEKRQADAFEQEGETPALFIERIKSYLEKWLETAGLNKGYADIRDLILKEQTLNACPKELAAHPREQKDQSLQALADAAKRCLEAHNMKFATKTQRVVTDERHDENTNGRGGAPGHITCFNRGSLGPKAARCPETLSRDGYPRRQDYQSRGRNPSYRHKAASVVTTDGSLERKRASTEQIAEFRRDGQIPVGDGTFLPITGVAVTEEKVTNMPVSDGYVGN</sequence>
<dbReference type="PANTHER" id="PTHR46888">
    <property type="entry name" value="ZINC KNUCKLE DOMAINCONTAINING PROTEIN-RELATED"/>
    <property type="match status" value="1"/>
</dbReference>
<dbReference type="EMBL" id="JAWDGP010006631">
    <property type="protein sequence ID" value="KAK3737685.1"/>
    <property type="molecule type" value="Genomic_DNA"/>
</dbReference>
<evidence type="ECO:0000256" key="1">
    <source>
        <dbReference type="SAM" id="MobiDB-lite"/>
    </source>
</evidence>